<dbReference type="Proteomes" id="UP000198415">
    <property type="component" value="Unassembled WGS sequence"/>
</dbReference>
<dbReference type="SUPFAM" id="SSF109854">
    <property type="entry name" value="DinB/YfiT-like putative metalloenzymes"/>
    <property type="match status" value="1"/>
</dbReference>
<dbReference type="InterPro" id="IPR024344">
    <property type="entry name" value="MDMPI_metal-binding"/>
</dbReference>
<reference evidence="2 3" key="1">
    <citation type="submission" date="2017-06" db="EMBL/GenBank/DDBJ databases">
        <authorList>
            <person name="Kim H.J."/>
            <person name="Triplett B.A."/>
        </authorList>
    </citation>
    <scope>NUCLEOTIDE SEQUENCE [LARGE SCALE GENOMIC DNA]</scope>
    <source>
        <strain evidence="2 3">DSM 43151</strain>
    </source>
</reference>
<name>A0A239KJX4_9ACTN</name>
<gene>
    <name evidence="2" type="ORF">SAMN06264365_1553</name>
</gene>
<organism evidence="2 3">
    <name type="scientific">Actinoplanes regularis</name>
    <dbReference type="NCBI Taxonomy" id="52697"/>
    <lineage>
        <taxon>Bacteria</taxon>
        <taxon>Bacillati</taxon>
        <taxon>Actinomycetota</taxon>
        <taxon>Actinomycetes</taxon>
        <taxon>Micromonosporales</taxon>
        <taxon>Micromonosporaceae</taxon>
        <taxon>Actinoplanes</taxon>
    </lineage>
</organism>
<protein>
    <submittedName>
        <fullName evidence="2">TIGR03083 family protein</fullName>
    </submittedName>
</protein>
<proteinExistence type="predicted"/>
<dbReference type="EMBL" id="FZNR01000055">
    <property type="protein sequence ID" value="SNT18676.1"/>
    <property type="molecule type" value="Genomic_DNA"/>
</dbReference>
<keyword evidence="3" id="KW-1185">Reference proteome</keyword>
<dbReference type="GO" id="GO:0046872">
    <property type="term" value="F:metal ion binding"/>
    <property type="evidence" value="ECO:0007669"/>
    <property type="project" value="InterPro"/>
</dbReference>
<dbReference type="InterPro" id="IPR034660">
    <property type="entry name" value="DinB/YfiT-like"/>
</dbReference>
<dbReference type="Gene3D" id="1.20.120.450">
    <property type="entry name" value="dinb family like domain"/>
    <property type="match status" value="1"/>
</dbReference>
<accession>A0A239KJX4</accession>
<dbReference type="Pfam" id="PF11716">
    <property type="entry name" value="MDMPI_N"/>
    <property type="match status" value="1"/>
</dbReference>
<dbReference type="AlphaFoldDB" id="A0A239KJX4"/>
<dbReference type="RefSeq" id="WP_089299353.1">
    <property type="nucleotide sequence ID" value="NZ_BOMU01000146.1"/>
</dbReference>
<dbReference type="OrthoDB" id="154293at2"/>
<evidence type="ECO:0000259" key="1">
    <source>
        <dbReference type="Pfam" id="PF11716"/>
    </source>
</evidence>
<evidence type="ECO:0000313" key="2">
    <source>
        <dbReference type="EMBL" id="SNT18676.1"/>
    </source>
</evidence>
<sequence>MDLFRTAVTDVRQLLTSERRDLLCLLREISPQQWLMPSAAPGWSVKDLALHLLDDDLGWLSRGRDGDPSGRLTTDDHESFVTALAAKNQRWIDGAQGLSGRVITELLEWSGQQMDTYYASMDLQSEGRVSWASDGPVPIWFDIAQDLTERWVHQMQMREAVGRADDFAERYLPAVLRTFVWALPHQYRVAAPAGTTVQVDLAAGGMWVLVSDGSGRWSLEEGVVEAPDARAEFTSDAAWRWLTGATLPRDGLLLQGPAELCQPLLAVRGILA</sequence>
<evidence type="ECO:0000313" key="3">
    <source>
        <dbReference type="Proteomes" id="UP000198415"/>
    </source>
</evidence>
<feature type="domain" description="Mycothiol-dependent maleylpyruvate isomerase metal-binding" evidence="1">
    <location>
        <begin position="16"/>
        <end position="155"/>
    </location>
</feature>